<dbReference type="PROSITE" id="PS01125">
    <property type="entry name" value="ROK"/>
    <property type="match status" value="1"/>
</dbReference>
<protein>
    <recommendedName>
        <fullName evidence="3">Glucokinase</fullName>
        <ecNumber evidence="2">2.7.1.2</ecNumber>
    </recommendedName>
    <alternativeName>
        <fullName evidence="8">Glucose kinase</fullName>
    </alternativeName>
</protein>
<dbReference type="InterPro" id="IPR043129">
    <property type="entry name" value="ATPase_NBD"/>
</dbReference>
<evidence type="ECO:0000313" key="10">
    <source>
        <dbReference type="Proteomes" id="UP001235840"/>
    </source>
</evidence>
<dbReference type="RefSeq" id="WP_307397008.1">
    <property type="nucleotide sequence ID" value="NZ_BAAADK010000049.1"/>
</dbReference>
<dbReference type="Gene3D" id="3.30.420.40">
    <property type="match status" value="2"/>
</dbReference>
<reference evidence="9 10" key="1">
    <citation type="submission" date="2023-07" db="EMBL/GenBank/DDBJ databases">
        <title>Genomic Encyclopedia of Type Strains, Phase IV (KMG-IV): sequencing the most valuable type-strain genomes for metagenomic binning, comparative biology and taxonomic classification.</title>
        <authorList>
            <person name="Goeker M."/>
        </authorList>
    </citation>
    <scope>NUCLEOTIDE SEQUENCE [LARGE SCALE GENOMIC DNA]</scope>
    <source>
        <strain evidence="9 10">DSM 12751</strain>
    </source>
</reference>
<dbReference type="GO" id="GO:0004340">
    <property type="term" value="F:glucokinase activity"/>
    <property type="evidence" value="ECO:0007669"/>
    <property type="project" value="UniProtKB-EC"/>
</dbReference>
<dbReference type="SUPFAM" id="SSF53067">
    <property type="entry name" value="Actin-like ATPase domain"/>
    <property type="match status" value="1"/>
</dbReference>
<keyword evidence="5" id="KW-0547">Nucleotide-binding</keyword>
<comment type="caution">
    <text evidence="9">The sequence shown here is derived from an EMBL/GenBank/DDBJ whole genome shotgun (WGS) entry which is preliminary data.</text>
</comment>
<keyword evidence="6" id="KW-0418">Kinase</keyword>
<keyword evidence="4 9" id="KW-0808">Transferase</keyword>
<dbReference type="Proteomes" id="UP001235840">
    <property type="component" value="Unassembled WGS sequence"/>
</dbReference>
<dbReference type="InterPro" id="IPR004654">
    <property type="entry name" value="ROK_glcA"/>
</dbReference>
<name>A0ABT9W3H1_9BACI</name>
<keyword evidence="7" id="KW-0067">ATP-binding</keyword>
<proteinExistence type="inferred from homology"/>
<evidence type="ECO:0000256" key="5">
    <source>
        <dbReference type="ARBA" id="ARBA00022741"/>
    </source>
</evidence>
<evidence type="ECO:0000256" key="3">
    <source>
        <dbReference type="ARBA" id="ARBA00014701"/>
    </source>
</evidence>
<gene>
    <name evidence="9" type="ORF">J2S11_003728</name>
</gene>
<sequence>MSQTMYVGIDLGGTAIKLAFVSLEGEIVHLMSAPTNVEDGGDGILHTMDRLISEGLEELGRAKGDIKGVGIGAPGFIEMSTGFVHEAVNLGWKNYPLKEKLEGMTGLPVYVDNDANIAALGEMWKGAGEGAKDLLCITLGTGVGGGVIINGTIHHGAKGTAGEIGHTTVIADGGYRCNCGKLGCLETLASATGIVRLAKEALISDSQHTSSLAKVLKENGNVEAKDVLDAAREGDQLGKEILGQVAHYLGVTLGNYAVLMNPEKIVIGGGVSKAGDVLFEPIRAQYQKYALPHLTGNVEIAPATLGNDAGVIGAAWLVHQGEQNH</sequence>
<evidence type="ECO:0000256" key="6">
    <source>
        <dbReference type="ARBA" id="ARBA00022777"/>
    </source>
</evidence>
<dbReference type="InterPro" id="IPR000600">
    <property type="entry name" value="ROK"/>
</dbReference>
<accession>A0ABT9W3H1</accession>
<evidence type="ECO:0000256" key="8">
    <source>
        <dbReference type="ARBA" id="ARBA00032386"/>
    </source>
</evidence>
<dbReference type="PANTHER" id="PTHR18964">
    <property type="entry name" value="ROK (REPRESSOR, ORF, KINASE) FAMILY"/>
    <property type="match status" value="1"/>
</dbReference>
<evidence type="ECO:0000256" key="7">
    <source>
        <dbReference type="ARBA" id="ARBA00022840"/>
    </source>
</evidence>
<dbReference type="PANTHER" id="PTHR18964:SF149">
    <property type="entry name" value="BIFUNCTIONAL UDP-N-ACETYLGLUCOSAMINE 2-EPIMERASE_N-ACETYLMANNOSAMINE KINASE"/>
    <property type="match status" value="1"/>
</dbReference>
<dbReference type="EC" id="2.7.1.2" evidence="2"/>
<dbReference type="Pfam" id="PF00480">
    <property type="entry name" value="ROK"/>
    <property type="match status" value="1"/>
</dbReference>
<dbReference type="EMBL" id="JAUSTY010000020">
    <property type="protein sequence ID" value="MDQ0167799.1"/>
    <property type="molecule type" value="Genomic_DNA"/>
</dbReference>
<organism evidence="9 10">
    <name type="scientific">Caldalkalibacillus horti</name>
    <dbReference type="NCBI Taxonomy" id="77523"/>
    <lineage>
        <taxon>Bacteria</taxon>
        <taxon>Bacillati</taxon>
        <taxon>Bacillota</taxon>
        <taxon>Bacilli</taxon>
        <taxon>Bacillales</taxon>
        <taxon>Bacillaceae</taxon>
        <taxon>Caldalkalibacillus</taxon>
    </lineage>
</organism>
<evidence type="ECO:0000313" key="9">
    <source>
        <dbReference type="EMBL" id="MDQ0167799.1"/>
    </source>
</evidence>
<keyword evidence="10" id="KW-1185">Reference proteome</keyword>
<evidence type="ECO:0000256" key="4">
    <source>
        <dbReference type="ARBA" id="ARBA00022679"/>
    </source>
</evidence>
<dbReference type="InterPro" id="IPR049874">
    <property type="entry name" value="ROK_cs"/>
</dbReference>
<evidence type="ECO:0000256" key="2">
    <source>
        <dbReference type="ARBA" id="ARBA00012323"/>
    </source>
</evidence>
<comment type="similarity">
    <text evidence="1">Belongs to the ROK (NagC/XylR) family.</text>
</comment>
<evidence type="ECO:0000256" key="1">
    <source>
        <dbReference type="ARBA" id="ARBA00006479"/>
    </source>
</evidence>
<dbReference type="NCBIfam" id="TIGR00744">
    <property type="entry name" value="ROK_glcA_fam"/>
    <property type="match status" value="1"/>
</dbReference>